<evidence type="ECO:0000313" key="1">
    <source>
        <dbReference type="EMBL" id="EFC9751953.1"/>
    </source>
</evidence>
<dbReference type="EMBL" id="AASEBA010000060">
    <property type="protein sequence ID" value="EFC9751953.1"/>
    <property type="molecule type" value="Genomic_DNA"/>
</dbReference>
<sequence length="88" mass="9616">MEAVKLVLESLPETEQELKKAIISFGRATAQLRYALEDTLKFIEATHPPKKTVSLSLNVSDEDVHALIRAEHKNLGLSGPNFDSGLGS</sequence>
<protein>
    <submittedName>
        <fullName evidence="1">Uncharacterized protein</fullName>
    </submittedName>
</protein>
<reference evidence="1 2" key="1">
    <citation type="submission" date="2019-05" db="EMBL/GenBank/DDBJ databases">
        <authorList>
            <consortium name="NARMS: The National Antimicrobial Resistance Monitoring System"/>
        </authorList>
    </citation>
    <scope>NUCLEOTIDE SEQUENCE [LARGE SCALE GENOMIC DNA]</scope>
    <source>
        <strain evidence="1 2">CVM N18EC122</strain>
    </source>
</reference>
<name>A0A3L9BJK8_ECOLX</name>
<organism evidence="1 2">
    <name type="scientific">Escherichia coli</name>
    <dbReference type="NCBI Taxonomy" id="562"/>
    <lineage>
        <taxon>Bacteria</taxon>
        <taxon>Pseudomonadati</taxon>
        <taxon>Pseudomonadota</taxon>
        <taxon>Gammaproteobacteria</taxon>
        <taxon>Enterobacterales</taxon>
        <taxon>Enterobacteriaceae</taxon>
        <taxon>Escherichia</taxon>
    </lineage>
</organism>
<dbReference type="AlphaFoldDB" id="A0A3L9BJK8"/>
<dbReference type="Proteomes" id="UP000532204">
    <property type="component" value="Unassembled WGS sequence"/>
</dbReference>
<accession>A0A3L9BJK8</accession>
<comment type="caution">
    <text evidence="1">The sequence shown here is derived from an EMBL/GenBank/DDBJ whole genome shotgun (WGS) entry which is preliminary data.</text>
</comment>
<evidence type="ECO:0000313" key="2">
    <source>
        <dbReference type="Proteomes" id="UP000532204"/>
    </source>
</evidence>
<gene>
    <name evidence="1" type="ORF">E6D34_22390</name>
</gene>
<proteinExistence type="predicted"/>